<organism evidence="2 3">
    <name type="scientific">Aminomonas paucivorans DSM 12260</name>
    <dbReference type="NCBI Taxonomy" id="584708"/>
    <lineage>
        <taxon>Bacteria</taxon>
        <taxon>Thermotogati</taxon>
        <taxon>Synergistota</taxon>
        <taxon>Synergistia</taxon>
        <taxon>Synergistales</taxon>
        <taxon>Synergistaceae</taxon>
        <taxon>Aminomonas</taxon>
    </lineage>
</organism>
<dbReference type="PaxDb" id="584708-Apau_1051"/>
<dbReference type="STRING" id="584708.Apau_1051"/>
<dbReference type="OrthoDB" id="4306at2"/>
<dbReference type="SUPFAM" id="SSF50156">
    <property type="entry name" value="PDZ domain-like"/>
    <property type="match status" value="1"/>
</dbReference>
<proteinExistence type="predicted"/>
<protein>
    <submittedName>
        <fullName evidence="2">Uncharacterized protein</fullName>
    </submittedName>
</protein>
<keyword evidence="3" id="KW-1185">Reference proteome</keyword>
<feature type="compositionally biased region" description="Low complexity" evidence="1">
    <location>
        <begin position="197"/>
        <end position="209"/>
    </location>
</feature>
<name>E3CXB2_9BACT</name>
<dbReference type="InterPro" id="IPR048114">
    <property type="entry name" value="T2SS_C_SYNERG"/>
</dbReference>
<dbReference type="AlphaFoldDB" id="E3CXB2"/>
<dbReference type="RefSeq" id="WP_006300661.1">
    <property type="nucleotide sequence ID" value="NZ_CM001022.1"/>
</dbReference>
<dbReference type="EMBL" id="CM001022">
    <property type="protein sequence ID" value="EFQ23478.1"/>
    <property type="molecule type" value="Genomic_DNA"/>
</dbReference>
<dbReference type="eggNOG" id="COG3031">
    <property type="taxonomic scope" value="Bacteria"/>
</dbReference>
<gene>
    <name evidence="2" type="ORF">Apau_1051</name>
</gene>
<dbReference type="InterPro" id="IPR036034">
    <property type="entry name" value="PDZ_sf"/>
</dbReference>
<reference evidence="2 3" key="1">
    <citation type="journal article" date="2010" name="Stand. Genomic Sci.">
        <title>Non-contiguous finished genome sequence of Aminomonas paucivorans type strain (GLU-3).</title>
        <authorList>
            <person name="Pitluck S."/>
            <person name="Yasawong M."/>
            <person name="Held B."/>
            <person name="Lapidus A."/>
            <person name="Nolan M."/>
            <person name="Copeland A."/>
            <person name="Lucas S."/>
            <person name="Del Rio T.G."/>
            <person name="Tice H."/>
            <person name="Cheng J.F."/>
            <person name="Chertkov O."/>
            <person name="Goodwin L."/>
            <person name="Tapia R."/>
            <person name="Han C."/>
            <person name="Liolios K."/>
            <person name="Ivanova N."/>
            <person name="Mavromatis K."/>
            <person name="Ovchinnikova G."/>
            <person name="Pati A."/>
            <person name="Chen A."/>
            <person name="Palaniappan K."/>
            <person name="Land M."/>
            <person name="Hauser L."/>
            <person name="Chang Y.J."/>
            <person name="Jeffries C.D."/>
            <person name="Pukall R."/>
            <person name="Spring S."/>
            <person name="Rohde M."/>
            <person name="Sikorski J."/>
            <person name="Goker M."/>
            <person name="Woyke T."/>
            <person name="Bristow J."/>
            <person name="Eisen J.A."/>
            <person name="Markowitz V."/>
            <person name="Hugenholtz P."/>
            <person name="Kyrpides N.C."/>
            <person name="Klenk H.P."/>
        </authorList>
    </citation>
    <scope>NUCLEOTIDE SEQUENCE [LARGE SCALE GENOMIC DNA]</scope>
    <source>
        <strain evidence="2 3">DSM 12260</strain>
    </source>
</reference>
<evidence type="ECO:0000313" key="2">
    <source>
        <dbReference type="EMBL" id="EFQ23478.1"/>
    </source>
</evidence>
<accession>E3CXB2</accession>
<sequence>MRLPEKLRSLRLAPFGSGDGSSWKDRVKDPARWLAWGEAAAPWLAAALGALALAWGASGFLEGRWARLAAGDLGAQIEALSQNPPRTVAQDPAQKLEVFKEANPFALTQKAGEAGTQTAADALALAGTLPGVGAWIRADGSTALVLVNQEFRGFKLVRVDADRIYLVRDETVHKVYLYLSGSTAAATPSPPAGTPGGTVAPPGAVQAPGEGKDGSLSRELLDKLLMNPYDELSKVRLIPQTSGDVQGMQVAAIQPDSLLGQLGVQEGDTIQSLNGVPIRNLSDVSNAVNSLLGGARMDVTVVREGKPVNLGYAVK</sequence>
<dbReference type="Proteomes" id="UP000005096">
    <property type="component" value="Chromosome"/>
</dbReference>
<feature type="region of interest" description="Disordered" evidence="1">
    <location>
        <begin position="184"/>
        <end position="214"/>
    </location>
</feature>
<evidence type="ECO:0000313" key="3">
    <source>
        <dbReference type="Proteomes" id="UP000005096"/>
    </source>
</evidence>
<dbReference type="NCBIfam" id="NF041616">
    <property type="entry name" value="T2SS_C_SYNERG"/>
    <property type="match status" value="1"/>
</dbReference>
<dbReference type="Gene3D" id="2.30.42.10">
    <property type="match status" value="1"/>
</dbReference>
<dbReference type="HOGENOM" id="CLU_881766_0_0_0"/>
<evidence type="ECO:0000256" key="1">
    <source>
        <dbReference type="SAM" id="MobiDB-lite"/>
    </source>
</evidence>